<feature type="region of interest" description="Disordered" evidence="1">
    <location>
        <begin position="90"/>
        <end position="124"/>
    </location>
</feature>
<evidence type="ECO:0000256" key="1">
    <source>
        <dbReference type="SAM" id="MobiDB-lite"/>
    </source>
</evidence>
<evidence type="ECO:0000313" key="2">
    <source>
        <dbReference type="EMBL" id="KAF3435671.1"/>
    </source>
</evidence>
<gene>
    <name evidence="2" type="ORF">FNV43_RR22762</name>
</gene>
<proteinExistence type="predicted"/>
<evidence type="ECO:0000313" key="3">
    <source>
        <dbReference type="Proteomes" id="UP000796880"/>
    </source>
</evidence>
<name>A0A8K0GSC3_9ROSA</name>
<sequence>MCATEAFKGESWNPRSDFSSPERDEWRTGSAARGKKIMTQGEDAYLRAQDDPEDSTHPRKLFPTRETLLSRQWKLPDAPEPNSNMEEVVLDLPDGRPTSYKAKGVPNRGQIDRKDYRIKHDPTP</sequence>
<comment type="caution">
    <text evidence="2">The sequence shown here is derived from an EMBL/GenBank/DDBJ whole genome shotgun (WGS) entry which is preliminary data.</text>
</comment>
<dbReference type="AlphaFoldDB" id="A0A8K0GSC3"/>
<feature type="region of interest" description="Disordered" evidence="1">
    <location>
        <begin position="1"/>
        <end position="31"/>
    </location>
</feature>
<dbReference type="EMBL" id="VOIH02000010">
    <property type="protein sequence ID" value="KAF3435671.1"/>
    <property type="molecule type" value="Genomic_DNA"/>
</dbReference>
<accession>A0A8K0GSC3</accession>
<protein>
    <submittedName>
        <fullName evidence="2">Uncharacterized protein</fullName>
    </submittedName>
</protein>
<reference evidence="2" key="1">
    <citation type="submission" date="2020-03" db="EMBL/GenBank/DDBJ databases">
        <title>A high-quality chromosome-level genome assembly of a woody plant with both climbing and erect habits, Rhamnella rubrinervis.</title>
        <authorList>
            <person name="Lu Z."/>
            <person name="Yang Y."/>
            <person name="Zhu X."/>
            <person name="Sun Y."/>
        </authorList>
    </citation>
    <scope>NUCLEOTIDE SEQUENCE</scope>
    <source>
        <strain evidence="2">BYM</strain>
        <tissue evidence="2">Leaf</tissue>
    </source>
</reference>
<organism evidence="2 3">
    <name type="scientific">Rhamnella rubrinervis</name>
    <dbReference type="NCBI Taxonomy" id="2594499"/>
    <lineage>
        <taxon>Eukaryota</taxon>
        <taxon>Viridiplantae</taxon>
        <taxon>Streptophyta</taxon>
        <taxon>Embryophyta</taxon>
        <taxon>Tracheophyta</taxon>
        <taxon>Spermatophyta</taxon>
        <taxon>Magnoliopsida</taxon>
        <taxon>eudicotyledons</taxon>
        <taxon>Gunneridae</taxon>
        <taxon>Pentapetalae</taxon>
        <taxon>rosids</taxon>
        <taxon>fabids</taxon>
        <taxon>Rosales</taxon>
        <taxon>Rhamnaceae</taxon>
        <taxon>rhamnoid group</taxon>
        <taxon>Rhamneae</taxon>
        <taxon>Rhamnella</taxon>
    </lineage>
</organism>
<keyword evidence="3" id="KW-1185">Reference proteome</keyword>
<dbReference type="Proteomes" id="UP000796880">
    <property type="component" value="Unassembled WGS sequence"/>
</dbReference>
<feature type="compositionally biased region" description="Basic and acidic residues" evidence="1">
    <location>
        <begin position="110"/>
        <end position="124"/>
    </location>
</feature>